<comment type="caution">
    <text evidence="3">The sequence shown here is derived from an EMBL/GenBank/DDBJ whole genome shotgun (WGS) entry which is preliminary data.</text>
</comment>
<dbReference type="InterPro" id="IPR017441">
    <property type="entry name" value="Protein_kinase_ATP_BS"/>
</dbReference>
<evidence type="ECO:0000313" key="4">
    <source>
        <dbReference type="Proteomes" id="UP000594342"/>
    </source>
</evidence>
<protein>
    <submittedName>
        <fullName evidence="3">Putative kinase</fullName>
    </submittedName>
</protein>
<dbReference type="InterPro" id="IPR000719">
    <property type="entry name" value="Prot_kinase_dom"/>
</dbReference>
<proteinExistence type="predicted"/>
<organism evidence="3 4">
    <name type="scientific">Yasminevirus sp. GU-2018</name>
    <dbReference type="NCBI Taxonomy" id="2420051"/>
    <lineage>
        <taxon>Viruses</taxon>
        <taxon>Varidnaviria</taxon>
        <taxon>Bamfordvirae</taxon>
        <taxon>Nucleocytoviricota</taxon>
        <taxon>Megaviricetes</taxon>
        <taxon>Imitervirales</taxon>
        <taxon>Mimiviridae</taxon>
        <taxon>Klosneuvirinae</taxon>
        <taxon>Yasminevirus</taxon>
        <taxon>Yasminevirus saudimassiliense</taxon>
    </lineage>
</organism>
<dbReference type="GO" id="GO:0005524">
    <property type="term" value="F:ATP binding"/>
    <property type="evidence" value="ECO:0007669"/>
    <property type="project" value="UniProtKB-UniRule"/>
</dbReference>
<keyword evidence="3" id="KW-0418">Kinase</keyword>
<sequence length="486" mass="56304">MCSQEYSGDYKNQYSRKKYDYYELVNHDMVGGSLFSKLFAKDTDKACSNFKEYVKIDVNSFENIKEIVVPIPKNNMTDNSSNRTTSNKYAYSIADPYDEEVDTKTSKMVTFVLKLLGEGSFGAVYKLMTKGTLKDGKTDVVIKIFKDATSLYTTNIYEKYRDMRKNGVDTITPCGLCRFEKKKVDPSDAEKVTIETKYGFFMKNVGDKATDIYPVVREDRDAILKGLLRFVDTIENLNKHYIHNDLKIDNVAMRYDTSNEDLQITLIDLDDAVSRNELFSDLKKQFSYTITTSGVDRFLVRNEASARRIFGTNMSFNYIGMLNIFAFFLTSCRWSTFCKNLSELFSDEHSVDSLINDACDQVYKIDLSKIKYPNLPEEELRQLKEKHRYEYEKTRCMIRMQFVLTDKKDKYMVGEQQINTKLGSIANRKKDFISKIEGVVSRNIKSKYKRSVTDFTDLLVGMCQVDTGDRMDWKQIKNLLAKIIAE</sequence>
<evidence type="ECO:0000313" key="3">
    <source>
        <dbReference type="EMBL" id="VBB18722.1"/>
    </source>
</evidence>
<evidence type="ECO:0000256" key="1">
    <source>
        <dbReference type="PROSITE-ProRule" id="PRU10141"/>
    </source>
</evidence>
<keyword evidence="1" id="KW-0547">Nucleotide-binding</keyword>
<feature type="binding site" evidence="1">
    <location>
        <position position="143"/>
    </location>
    <ligand>
        <name>ATP</name>
        <dbReference type="ChEBI" id="CHEBI:30616"/>
    </ligand>
</feature>
<dbReference type="PROSITE" id="PS00107">
    <property type="entry name" value="PROTEIN_KINASE_ATP"/>
    <property type="match status" value="1"/>
</dbReference>
<evidence type="ECO:0000259" key="2">
    <source>
        <dbReference type="PROSITE" id="PS50011"/>
    </source>
</evidence>
<feature type="domain" description="Protein kinase" evidence="2">
    <location>
        <begin position="110"/>
        <end position="484"/>
    </location>
</feature>
<gene>
    <name evidence="3" type="ORF">YASMINEVIRUS_1254</name>
</gene>
<keyword evidence="4" id="KW-1185">Reference proteome</keyword>
<dbReference type="SUPFAM" id="SSF56112">
    <property type="entry name" value="Protein kinase-like (PK-like)"/>
    <property type="match status" value="1"/>
</dbReference>
<dbReference type="Proteomes" id="UP000594342">
    <property type="component" value="Unassembled WGS sequence"/>
</dbReference>
<dbReference type="PROSITE" id="PS50011">
    <property type="entry name" value="PROTEIN_KINASE_DOM"/>
    <property type="match status" value="1"/>
</dbReference>
<reference evidence="3 4" key="1">
    <citation type="submission" date="2018-10" db="EMBL/GenBank/DDBJ databases">
        <authorList>
            <consortium name="IHU Genomes"/>
        </authorList>
    </citation>
    <scope>NUCLEOTIDE SEQUENCE [LARGE SCALE GENOMIC DNA]</scope>
    <source>
        <strain evidence="3 4">A1</strain>
    </source>
</reference>
<keyword evidence="1" id="KW-0067">ATP-binding</keyword>
<accession>A0A5K0UAY8</accession>
<name>A0A5K0UAY8_9VIRU</name>
<dbReference type="Gene3D" id="1.10.510.10">
    <property type="entry name" value="Transferase(Phosphotransferase) domain 1"/>
    <property type="match status" value="1"/>
</dbReference>
<dbReference type="EMBL" id="UPSH01000001">
    <property type="protein sequence ID" value="VBB18722.1"/>
    <property type="molecule type" value="Genomic_DNA"/>
</dbReference>
<dbReference type="GO" id="GO:0004672">
    <property type="term" value="F:protein kinase activity"/>
    <property type="evidence" value="ECO:0007669"/>
    <property type="project" value="InterPro"/>
</dbReference>
<dbReference type="InterPro" id="IPR011009">
    <property type="entry name" value="Kinase-like_dom_sf"/>
</dbReference>
<keyword evidence="3" id="KW-0808">Transferase</keyword>